<keyword evidence="2" id="KW-1185">Reference proteome</keyword>
<evidence type="ECO:0000313" key="2">
    <source>
        <dbReference type="Proteomes" id="UP000887563"/>
    </source>
</evidence>
<dbReference type="Proteomes" id="UP000887563">
    <property type="component" value="Unplaced"/>
</dbReference>
<proteinExistence type="predicted"/>
<keyword evidence="1" id="KW-0472">Membrane</keyword>
<dbReference type="AlphaFoldDB" id="A0A914M8J4"/>
<evidence type="ECO:0000256" key="1">
    <source>
        <dbReference type="SAM" id="Phobius"/>
    </source>
</evidence>
<organism evidence="2 3">
    <name type="scientific">Meloidogyne incognita</name>
    <name type="common">Southern root-knot nematode worm</name>
    <name type="synonym">Oxyuris incognita</name>
    <dbReference type="NCBI Taxonomy" id="6306"/>
    <lineage>
        <taxon>Eukaryota</taxon>
        <taxon>Metazoa</taxon>
        <taxon>Ecdysozoa</taxon>
        <taxon>Nematoda</taxon>
        <taxon>Chromadorea</taxon>
        <taxon>Rhabditida</taxon>
        <taxon>Tylenchina</taxon>
        <taxon>Tylenchomorpha</taxon>
        <taxon>Tylenchoidea</taxon>
        <taxon>Meloidogynidae</taxon>
        <taxon>Meloidogyninae</taxon>
        <taxon>Meloidogyne</taxon>
        <taxon>Meloidogyne incognita group</taxon>
    </lineage>
</organism>
<reference evidence="3" key="1">
    <citation type="submission" date="2022-11" db="UniProtKB">
        <authorList>
            <consortium name="WormBaseParasite"/>
        </authorList>
    </citation>
    <scope>IDENTIFICATION</scope>
</reference>
<keyword evidence="1" id="KW-0812">Transmembrane</keyword>
<evidence type="ECO:0000313" key="3">
    <source>
        <dbReference type="WBParaSite" id="Minc3s01436g23795"/>
    </source>
</evidence>
<dbReference type="WBParaSite" id="Minc3s01436g23795">
    <property type="protein sequence ID" value="Minc3s01436g23795"/>
    <property type="gene ID" value="Minc3s01436g23795"/>
</dbReference>
<name>A0A914M8J4_MELIC</name>
<feature type="transmembrane region" description="Helical" evidence="1">
    <location>
        <begin position="74"/>
        <end position="95"/>
    </location>
</feature>
<sequence length="143" mass="15981">MDFRCGWVGGGLSLVLGSKVKLKFFEISFPSNDSKLKFLDICFKTSYFICRFSATMTSFHFYSSEDWFSLSFRMFLTCTVVVGCWSWIFASAQYLSSTKCTMACASDDGKFLFTKPILGRIEVKAGHGGGKPTNKIAGFKTNI</sequence>
<keyword evidence="1" id="KW-1133">Transmembrane helix</keyword>
<protein>
    <submittedName>
        <fullName evidence="3">Candidate secreted effector</fullName>
    </submittedName>
</protein>
<accession>A0A914M8J4</accession>